<feature type="region of interest" description="Disordered" evidence="1">
    <location>
        <begin position="43"/>
        <end position="64"/>
    </location>
</feature>
<gene>
    <name evidence="2" type="ORF">HLY00_592</name>
</gene>
<evidence type="ECO:0000313" key="3">
    <source>
        <dbReference type="Proteomes" id="UP000570517"/>
    </source>
</evidence>
<keyword evidence="3" id="KW-1185">Reference proteome</keyword>
<protein>
    <submittedName>
        <fullName evidence="2">Uncharacterized protein</fullName>
    </submittedName>
</protein>
<dbReference type="EMBL" id="JABFYL010000009">
    <property type="protein sequence ID" value="NVN48987.1"/>
    <property type="molecule type" value="Genomic_DNA"/>
</dbReference>
<dbReference type="Proteomes" id="UP000570517">
    <property type="component" value="Unassembled WGS sequence"/>
</dbReference>
<sequence length="64" mass="6803">MLALSGFAGTLYAQNDMGDSWRVGVNAQESTTHTRSGAFAFVRNPERPGAGCTHSSDRGDPNCE</sequence>
<reference evidence="2 3" key="1">
    <citation type="submission" date="2020-05" db="EMBL/GenBank/DDBJ databases">
        <title>Draft genome sequence of Mycobacterium hippocampi DL, isolated from European seabass, Dicentrarchus labrax, reared in fish farms.</title>
        <authorList>
            <person name="Stathopoulou P."/>
            <person name="Asimakis E."/>
            <person name="Tzokas K."/>
            <person name="Batargias C."/>
            <person name="Tsiamis G."/>
        </authorList>
    </citation>
    <scope>NUCLEOTIDE SEQUENCE [LARGE SCALE GENOMIC DNA]</scope>
    <source>
        <strain evidence="2 3">DL</strain>
    </source>
</reference>
<feature type="compositionally biased region" description="Basic and acidic residues" evidence="1">
    <location>
        <begin position="55"/>
        <end position="64"/>
    </location>
</feature>
<dbReference type="AlphaFoldDB" id="A0A850PJR4"/>
<evidence type="ECO:0000313" key="2">
    <source>
        <dbReference type="EMBL" id="NVN48987.1"/>
    </source>
</evidence>
<name>A0A850PJR4_9MYCO</name>
<proteinExistence type="predicted"/>
<comment type="caution">
    <text evidence="2">The sequence shown here is derived from an EMBL/GenBank/DDBJ whole genome shotgun (WGS) entry which is preliminary data.</text>
</comment>
<accession>A0A850PJR4</accession>
<organism evidence="2 3">
    <name type="scientific">Mycolicibacterium hippocampi</name>
    <dbReference type="NCBI Taxonomy" id="659824"/>
    <lineage>
        <taxon>Bacteria</taxon>
        <taxon>Bacillati</taxon>
        <taxon>Actinomycetota</taxon>
        <taxon>Actinomycetes</taxon>
        <taxon>Mycobacteriales</taxon>
        <taxon>Mycobacteriaceae</taxon>
        <taxon>Mycolicibacterium</taxon>
    </lineage>
</organism>
<evidence type="ECO:0000256" key="1">
    <source>
        <dbReference type="SAM" id="MobiDB-lite"/>
    </source>
</evidence>